<keyword evidence="4" id="KW-1185">Reference proteome</keyword>
<feature type="region of interest" description="Disordered" evidence="1">
    <location>
        <begin position="236"/>
        <end position="269"/>
    </location>
</feature>
<protein>
    <recommendedName>
        <fullName evidence="2">AB hydrolase-1 domain-containing protein</fullName>
    </recommendedName>
</protein>
<feature type="domain" description="AB hydrolase-1" evidence="2">
    <location>
        <begin position="369"/>
        <end position="639"/>
    </location>
</feature>
<dbReference type="SUPFAM" id="SSF53474">
    <property type="entry name" value="alpha/beta-Hydrolases"/>
    <property type="match status" value="1"/>
</dbReference>
<evidence type="ECO:0000259" key="2">
    <source>
        <dbReference type="Pfam" id="PF12697"/>
    </source>
</evidence>
<reference evidence="3 4" key="1">
    <citation type="submission" date="2016-10" db="EMBL/GenBank/DDBJ databases">
        <title>Complete genome sequences of three Cupriavidus strains isolated from various Malaysian environments.</title>
        <authorList>
            <person name="Abdullah A.A.-A."/>
            <person name="Shafie N.A.H."/>
            <person name="Lau N.S."/>
        </authorList>
    </citation>
    <scope>NUCLEOTIDE SEQUENCE [LARGE SCALE GENOMIC DNA]</scope>
    <source>
        <strain evidence="3 4">USMAA1020</strain>
    </source>
</reference>
<dbReference type="EMBL" id="CP017754">
    <property type="protein sequence ID" value="AOZ07869.1"/>
    <property type="molecule type" value="Genomic_DNA"/>
</dbReference>
<proteinExistence type="predicted"/>
<organism evidence="3 4">
    <name type="scientific">Cupriavidus malaysiensis</name>
    <dbReference type="NCBI Taxonomy" id="367825"/>
    <lineage>
        <taxon>Bacteria</taxon>
        <taxon>Pseudomonadati</taxon>
        <taxon>Pseudomonadota</taxon>
        <taxon>Betaproteobacteria</taxon>
        <taxon>Burkholderiales</taxon>
        <taxon>Burkholderiaceae</taxon>
        <taxon>Cupriavidus</taxon>
    </lineage>
</organism>
<dbReference type="InterPro" id="IPR029058">
    <property type="entry name" value="AB_hydrolase_fold"/>
</dbReference>
<evidence type="ECO:0000313" key="3">
    <source>
        <dbReference type="EMBL" id="AOZ07869.1"/>
    </source>
</evidence>
<evidence type="ECO:0000256" key="1">
    <source>
        <dbReference type="SAM" id="MobiDB-lite"/>
    </source>
</evidence>
<sequence length="672" mass="72831">MLVLLVAAAALLDGCAMVEVKSVSASQFIAQKRGDILTRGRLSDASEETLRVAGLEQGPCSKPSTACIDALARTTVLGDERRLATLSELWLQQAMTLAKAAPDAAGTTQAAAIDAWLETARFAYAYLFFTARGPGERAFEERQTQVRDYYNYAAQEAAIALFRASTTQGTAESTAPMRHGAWTIHKDITGLRLPEGVTVPRELIPAASLSFAGLRSTYRRDGFGAELVAVLEDDPVASSASRGEAPDTASEDGTAARGARWHRDRTRDFSEMPSPSLTLLLRFPGDDLEDVLTTRDVLISAHDPYKDAFFALHGQQVPLAANYTAGYGLWLARSDFAGQSLRTLLGLRRGIDRPHLYMMQPYDPDRRVIVMLHGLASSPEAWVNVANEVLGDETLRQRFQVWQVYYPTNLPLAINQATIRHAITETLAHFDPQGRAAASHDIVLIGHSMGGVLSRLLVSSSGGQLWDWFSTQYEIDADSDKMAAIRDRIEPALSFTPLPGVERAIFIAAPHRGTDIAGNRIARWFSSLIRLPLTVLEGFDDVARALAGARPGRPDGEMPRIPSSIDNLNAGDPFVKTAATLPISPRVCYHSIIARRDPKVPLADSDDGVVPYRSAHLDGAASEKIIPSGHSVQETAAAILEIRRILHEDLDWGCAAGEAAGKTAARSAPAAR</sequence>
<dbReference type="Proteomes" id="UP000177515">
    <property type="component" value="Chromosome 1"/>
</dbReference>
<evidence type="ECO:0000313" key="4">
    <source>
        <dbReference type="Proteomes" id="UP000177515"/>
    </source>
</evidence>
<accession>A0ABN4TNF5</accession>
<gene>
    <name evidence="3" type="ORF">BKK80_01275</name>
</gene>
<dbReference type="Gene3D" id="3.40.50.1820">
    <property type="entry name" value="alpha/beta hydrolase"/>
    <property type="match status" value="1"/>
</dbReference>
<dbReference type="InterPro" id="IPR000073">
    <property type="entry name" value="AB_hydrolase_1"/>
</dbReference>
<name>A0ABN4TNF5_9BURK</name>
<dbReference type="Pfam" id="PF12697">
    <property type="entry name" value="Abhydrolase_6"/>
    <property type="match status" value="1"/>
</dbReference>